<dbReference type="SMART" id="SM00287">
    <property type="entry name" value="SH3b"/>
    <property type="match status" value="1"/>
</dbReference>
<accession>A0A2D0AHG9</accession>
<gene>
    <name evidence="2" type="ORF">BWK62_15360</name>
</gene>
<dbReference type="Proteomes" id="UP000198034">
    <property type="component" value="Unassembled WGS sequence"/>
</dbReference>
<comment type="caution">
    <text evidence="2">The sequence shown here is derived from an EMBL/GenBank/DDBJ whole genome shotgun (WGS) entry which is preliminary data.</text>
</comment>
<feature type="domain" description="SH3b" evidence="1">
    <location>
        <begin position="232"/>
        <end position="296"/>
    </location>
</feature>
<dbReference type="EMBL" id="MTCY01000125">
    <property type="protein sequence ID" value="OWP73985.1"/>
    <property type="molecule type" value="Genomic_DNA"/>
</dbReference>
<organism evidence="2 3">
    <name type="scientific">Flavobacterium columnare</name>
    <dbReference type="NCBI Taxonomy" id="996"/>
    <lineage>
        <taxon>Bacteria</taxon>
        <taxon>Pseudomonadati</taxon>
        <taxon>Bacteroidota</taxon>
        <taxon>Flavobacteriia</taxon>
        <taxon>Flavobacteriales</taxon>
        <taxon>Flavobacteriaceae</taxon>
        <taxon>Flavobacterium</taxon>
    </lineage>
</organism>
<sequence length="306" mass="33980">MHDPRVGRFFARDPLSFNFPWNSPYAFSENRVMDGRELEGSEVTLIDPKKDATIYNEAVKNTDKSAVHVYMHGSPSSFDLTGNGKWTDKPGEFKAVLEKSDVYKNAKSTEKIVVVLHSCRTGRSFFKENGQYLKAIAQKISAEYPNLILIAPDERGAFIPGKELGPRKITNAKNKRADPVDGEHGKVDINTPGHWNLFEGGEWKGQFDADYNGMSAPSAWDYMFNYTDVDVTITGITTVNNLKVRTTAGYGNNVIKQLPKGSSLNLTGKVDGAWKEISLGGDKKGWVNSSYVEENVSVEVGDKKKE</sequence>
<dbReference type="AlphaFoldDB" id="A0A2D0AHG9"/>
<dbReference type="PROSITE" id="PS51781">
    <property type="entry name" value="SH3B"/>
    <property type="match status" value="1"/>
</dbReference>
<evidence type="ECO:0000259" key="1">
    <source>
        <dbReference type="PROSITE" id="PS51781"/>
    </source>
</evidence>
<evidence type="ECO:0000313" key="2">
    <source>
        <dbReference type="EMBL" id="OWP73985.1"/>
    </source>
</evidence>
<protein>
    <recommendedName>
        <fullName evidence="1">SH3b domain-containing protein</fullName>
    </recommendedName>
</protein>
<dbReference type="Gene3D" id="2.30.30.40">
    <property type="entry name" value="SH3 Domains"/>
    <property type="match status" value="1"/>
</dbReference>
<evidence type="ECO:0000313" key="3">
    <source>
        <dbReference type="Proteomes" id="UP000198034"/>
    </source>
</evidence>
<proteinExistence type="predicted"/>
<dbReference type="InterPro" id="IPR003646">
    <property type="entry name" value="SH3-like_bac-type"/>
</dbReference>
<name>A0A2D0AHG9_9FLAO</name>
<reference evidence="2 3" key="1">
    <citation type="journal article" date="2017" name="Infect. Genet. Evol.">
        <title>Comparative genome analysis of fish pathogen Flavobacterium columnare reveals extensive sequence diversity within the species.</title>
        <authorList>
            <person name="Kayansamruaj P."/>
            <person name="Dong H.T."/>
            <person name="Hirono I."/>
            <person name="Kondo H."/>
            <person name="Senapin S."/>
            <person name="Rodkhum C."/>
        </authorList>
    </citation>
    <scope>NUCLEOTIDE SEQUENCE [LARGE SCALE GENOMIC DNA]</scope>
    <source>
        <strain evidence="2 3">1214</strain>
    </source>
</reference>
<dbReference type="Pfam" id="PF08239">
    <property type="entry name" value="SH3_3"/>
    <property type="match status" value="1"/>
</dbReference>